<evidence type="ECO:0000256" key="2">
    <source>
        <dbReference type="ARBA" id="ARBA00022980"/>
    </source>
</evidence>
<dbReference type="EMBL" id="PFLW01000091">
    <property type="protein sequence ID" value="PIY88437.1"/>
    <property type="molecule type" value="Genomic_DNA"/>
</dbReference>
<keyword evidence="6" id="KW-0175">Coiled coil</keyword>
<evidence type="ECO:0000256" key="1">
    <source>
        <dbReference type="ARBA" id="ARBA00006242"/>
    </source>
</evidence>
<comment type="caution">
    <text evidence="7">The sequence shown here is derived from an EMBL/GenBank/DDBJ whole genome shotgun (WGS) entry which is preliminary data.</text>
</comment>
<accession>A0A2M7R5R8</accession>
<evidence type="ECO:0000256" key="6">
    <source>
        <dbReference type="SAM" id="Coils"/>
    </source>
</evidence>
<dbReference type="Gene3D" id="1.10.287.610">
    <property type="entry name" value="Helix hairpin bin"/>
    <property type="match status" value="1"/>
</dbReference>
<dbReference type="SUPFAM" id="SSF52313">
    <property type="entry name" value="Ribosomal protein S2"/>
    <property type="match status" value="1"/>
</dbReference>
<dbReference type="GO" id="GO:0006412">
    <property type="term" value="P:translation"/>
    <property type="evidence" value="ECO:0007669"/>
    <property type="project" value="UniProtKB-UniRule"/>
</dbReference>
<dbReference type="Gene3D" id="3.40.50.10490">
    <property type="entry name" value="Glucose-6-phosphate isomerase like protein, domain 1"/>
    <property type="match status" value="1"/>
</dbReference>
<evidence type="ECO:0000256" key="4">
    <source>
        <dbReference type="ARBA" id="ARBA00035256"/>
    </source>
</evidence>
<keyword evidence="2 5" id="KW-0689">Ribosomal protein</keyword>
<dbReference type="InterPro" id="IPR023591">
    <property type="entry name" value="Ribosomal_uS2_flav_dom_sf"/>
</dbReference>
<dbReference type="Pfam" id="PF00318">
    <property type="entry name" value="Ribosomal_S2"/>
    <property type="match status" value="1"/>
</dbReference>
<proteinExistence type="inferred from homology"/>
<protein>
    <recommendedName>
        <fullName evidence="4 5">Small ribosomal subunit protein uS2</fullName>
    </recommendedName>
</protein>
<evidence type="ECO:0000256" key="3">
    <source>
        <dbReference type="ARBA" id="ARBA00023274"/>
    </source>
</evidence>
<dbReference type="GO" id="GO:0003735">
    <property type="term" value="F:structural constituent of ribosome"/>
    <property type="evidence" value="ECO:0007669"/>
    <property type="project" value="InterPro"/>
</dbReference>
<name>A0A2M7R5R8_9BACT</name>
<evidence type="ECO:0000313" key="7">
    <source>
        <dbReference type="EMBL" id="PIY88437.1"/>
    </source>
</evidence>
<feature type="coiled-coil region" evidence="6">
    <location>
        <begin position="118"/>
        <end position="145"/>
    </location>
</feature>
<dbReference type="HAMAP" id="MF_00291_B">
    <property type="entry name" value="Ribosomal_uS2_B"/>
    <property type="match status" value="1"/>
</dbReference>
<dbReference type="PRINTS" id="PR00395">
    <property type="entry name" value="RIBOSOMALS2"/>
</dbReference>
<sequence>METETKNQAKNEFNLDVAEMARAGLCFGHRSSQVHPKMKPYLQGVKNTIHIIDLEKTIEKFTEALKFIPELISEGRIILLVGTKIQIKDLVENIAKLCGLPYVTQRWLGGTFTNFEIIKKRVQHLKELEEKKEKGELEKYTKKEKIKINHELQKLKIKFEGIKNLNCLPDAVFVCDMKKDYLAVKEARGRGIKVIGIADTNVDPNLADYPIPASDDAISSVKYILEKVKEVILKAKSESLKSTKSQAPNSK</sequence>
<dbReference type="PANTHER" id="PTHR12534:SF0">
    <property type="entry name" value="SMALL RIBOSOMAL SUBUNIT PROTEIN US2M"/>
    <property type="match status" value="1"/>
</dbReference>
<keyword evidence="3 5" id="KW-0687">Ribonucleoprotein</keyword>
<dbReference type="InterPro" id="IPR001865">
    <property type="entry name" value="Ribosomal_uS2"/>
</dbReference>
<dbReference type="Proteomes" id="UP000230767">
    <property type="component" value="Unassembled WGS sequence"/>
</dbReference>
<dbReference type="PANTHER" id="PTHR12534">
    <property type="entry name" value="30S RIBOSOMAL PROTEIN S2 PROKARYOTIC AND ORGANELLAR"/>
    <property type="match status" value="1"/>
</dbReference>
<evidence type="ECO:0000313" key="8">
    <source>
        <dbReference type="Proteomes" id="UP000230767"/>
    </source>
</evidence>
<evidence type="ECO:0000256" key="5">
    <source>
        <dbReference type="HAMAP-Rule" id="MF_00291"/>
    </source>
</evidence>
<organism evidence="7 8">
    <name type="scientific">Candidatus Nealsonbacteria bacterium CG_4_10_14_0_8_um_filter_37_14</name>
    <dbReference type="NCBI Taxonomy" id="1974684"/>
    <lineage>
        <taxon>Bacteria</taxon>
        <taxon>Candidatus Nealsoniibacteriota</taxon>
    </lineage>
</organism>
<dbReference type="AlphaFoldDB" id="A0A2M7R5R8"/>
<gene>
    <name evidence="5 7" type="primary">rpsB</name>
    <name evidence="7" type="ORF">COY73_03835</name>
</gene>
<reference evidence="8" key="1">
    <citation type="submission" date="2017-09" db="EMBL/GenBank/DDBJ databases">
        <title>Depth-based differentiation of microbial function through sediment-hosted aquifers and enrichment of novel symbionts in the deep terrestrial subsurface.</title>
        <authorList>
            <person name="Probst A.J."/>
            <person name="Ladd B."/>
            <person name="Jarett J.K."/>
            <person name="Geller-Mcgrath D.E."/>
            <person name="Sieber C.M.K."/>
            <person name="Emerson J.B."/>
            <person name="Anantharaman K."/>
            <person name="Thomas B.C."/>
            <person name="Malmstrom R."/>
            <person name="Stieglmeier M."/>
            <person name="Klingl A."/>
            <person name="Woyke T."/>
            <person name="Ryan C.M."/>
            <person name="Banfield J.F."/>
        </authorList>
    </citation>
    <scope>NUCLEOTIDE SEQUENCE [LARGE SCALE GENOMIC DNA]</scope>
</reference>
<dbReference type="NCBIfam" id="TIGR01011">
    <property type="entry name" value="rpsB_bact"/>
    <property type="match status" value="1"/>
</dbReference>
<dbReference type="GO" id="GO:0022627">
    <property type="term" value="C:cytosolic small ribosomal subunit"/>
    <property type="evidence" value="ECO:0007669"/>
    <property type="project" value="TreeGrafter"/>
</dbReference>
<comment type="similarity">
    <text evidence="1 5">Belongs to the universal ribosomal protein uS2 family.</text>
</comment>
<dbReference type="InterPro" id="IPR005706">
    <property type="entry name" value="Ribosomal_uS2_bac/mit/plastid"/>
</dbReference>
<dbReference type="CDD" id="cd01425">
    <property type="entry name" value="RPS2"/>
    <property type="match status" value="1"/>
</dbReference>